<name>A0A8J3IWI2_9CHLR</name>
<evidence type="ECO:0000313" key="2">
    <source>
        <dbReference type="EMBL" id="GHO98115.1"/>
    </source>
</evidence>
<feature type="region of interest" description="Disordered" evidence="1">
    <location>
        <begin position="1"/>
        <end position="41"/>
    </location>
</feature>
<dbReference type="EMBL" id="BNJK01000002">
    <property type="protein sequence ID" value="GHO98115.1"/>
    <property type="molecule type" value="Genomic_DNA"/>
</dbReference>
<feature type="region of interest" description="Disordered" evidence="1">
    <location>
        <begin position="200"/>
        <end position="234"/>
    </location>
</feature>
<evidence type="ECO:0000313" key="3">
    <source>
        <dbReference type="Proteomes" id="UP000597444"/>
    </source>
</evidence>
<feature type="compositionally biased region" description="Basic and acidic residues" evidence="1">
    <location>
        <begin position="1"/>
        <end position="16"/>
    </location>
</feature>
<protein>
    <submittedName>
        <fullName evidence="2">Uncharacterized protein</fullName>
    </submittedName>
</protein>
<proteinExistence type="predicted"/>
<gene>
    <name evidence="2" type="ORF">KSF_081630</name>
</gene>
<comment type="caution">
    <text evidence="2">The sequence shown here is derived from an EMBL/GenBank/DDBJ whole genome shotgun (WGS) entry which is preliminary data.</text>
</comment>
<dbReference type="RefSeq" id="WP_220208880.1">
    <property type="nucleotide sequence ID" value="NZ_BNJK01000002.1"/>
</dbReference>
<accession>A0A8J3IWI2</accession>
<organism evidence="2 3">
    <name type="scientific">Reticulibacter mediterranei</name>
    <dbReference type="NCBI Taxonomy" id="2778369"/>
    <lineage>
        <taxon>Bacteria</taxon>
        <taxon>Bacillati</taxon>
        <taxon>Chloroflexota</taxon>
        <taxon>Ktedonobacteria</taxon>
        <taxon>Ktedonobacterales</taxon>
        <taxon>Reticulibacteraceae</taxon>
        <taxon>Reticulibacter</taxon>
    </lineage>
</organism>
<feature type="compositionally biased region" description="Basic and acidic residues" evidence="1">
    <location>
        <begin position="26"/>
        <end position="41"/>
    </location>
</feature>
<evidence type="ECO:0000256" key="1">
    <source>
        <dbReference type="SAM" id="MobiDB-lite"/>
    </source>
</evidence>
<dbReference type="Proteomes" id="UP000597444">
    <property type="component" value="Unassembled WGS sequence"/>
</dbReference>
<feature type="compositionally biased region" description="Basic and acidic residues" evidence="1">
    <location>
        <begin position="207"/>
        <end position="227"/>
    </location>
</feature>
<reference evidence="2" key="1">
    <citation type="submission" date="2020-10" db="EMBL/GenBank/DDBJ databases">
        <title>Taxonomic study of unclassified bacteria belonging to the class Ktedonobacteria.</title>
        <authorList>
            <person name="Yabe S."/>
            <person name="Wang C.M."/>
            <person name="Zheng Y."/>
            <person name="Sakai Y."/>
            <person name="Cavaletti L."/>
            <person name="Monciardini P."/>
            <person name="Donadio S."/>
        </authorList>
    </citation>
    <scope>NUCLEOTIDE SEQUENCE</scope>
    <source>
        <strain evidence="2">ID150040</strain>
    </source>
</reference>
<dbReference type="AlphaFoldDB" id="A0A8J3IWI2"/>
<keyword evidence="3" id="KW-1185">Reference proteome</keyword>
<sequence length="234" mass="25704">MGKRGFENLSGKEKPEQSQGSQEAQETPKGHDANTSRWSDLKDSTIKKLDKLLGLDDEMQADTQLTGITKASGDAYARAVTDLKDQYQKLREDSGSALPPEIEGKITELEDAQLKELLKLHTSQIQEIEEAIANSGTEAESSLAKEKRSRLVHVMDSLADVEPHRAFTILDQKFTAMLSEHGEAWKGIAAKHQEAIDQLKPPSYDDAVGHADKPAKNSFDDPEKTADSKPPVKG</sequence>